<comment type="cofactor">
    <cofactor evidence="13">
        <name>Mg(2+)</name>
        <dbReference type="ChEBI" id="CHEBI:18420"/>
    </cofactor>
    <text evidence="13">Binds 2 magnesium ions.</text>
</comment>
<evidence type="ECO:0000256" key="9">
    <source>
        <dbReference type="ARBA" id="ARBA00022842"/>
    </source>
</evidence>
<dbReference type="GO" id="GO:0005634">
    <property type="term" value="C:nucleus"/>
    <property type="evidence" value="ECO:0007669"/>
    <property type="project" value="UniProtKB-SubCell"/>
</dbReference>
<dbReference type="SUPFAM" id="SSF100879">
    <property type="entry name" value="Lesion bypass DNA polymerase (Y-family), little finger domain"/>
    <property type="match status" value="1"/>
</dbReference>
<evidence type="ECO:0000256" key="3">
    <source>
        <dbReference type="ARBA" id="ARBA00020399"/>
    </source>
</evidence>
<dbReference type="Gene3D" id="3.40.1170.60">
    <property type="match status" value="2"/>
</dbReference>
<dbReference type="Proteomes" id="UP000597762">
    <property type="component" value="Unassembled WGS sequence"/>
</dbReference>
<dbReference type="PANTHER" id="PTHR45990">
    <property type="entry name" value="DNA REPAIR PROTEIN REV1"/>
    <property type="match status" value="1"/>
</dbReference>
<feature type="compositionally biased region" description="Basic and acidic residues" evidence="14">
    <location>
        <begin position="270"/>
        <end position="280"/>
    </location>
</feature>
<dbReference type="CDD" id="cd17719">
    <property type="entry name" value="BRCT_Rev1"/>
    <property type="match status" value="1"/>
</dbReference>
<evidence type="ECO:0000259" key="16">
    <source>
        <dbReference type="PROSITE" id="PS50173"/>
    </source>
</evidence>
<keyword evidence="10" id="KW-0238">DNA-binding</keyword>
<name>A0A812ALE7_ACAPH</name>
<keyword evidence="6 17" id="KW-0548">Nucleotidyltransferase</keyword>
<feature type="region of interest" description="Disordered" evidence="14">
    <location>
        <begin position="1219"/>
        <end position="1268"/>
    </location>
</feature>
<dbReference type="InterPro" id="IPR043128">
    <property type="entry name" value="Rev_trsase/Diguanyl_cyclase"/>
</dbReference>
<comment type="subcellular location">
    <subcellularLocation>
        <location evidence="1">Nucleus</location>
    </subcellularLocation>
</comment>
<proteinExistence type="inferred from homology"/>
<dbReference type="Pfam" id="PF16727">
    <property type="entry name" value="REV1_C"/>
    <property type="match status" value="1"/>
</dbReference>
<dbReference type="InterPro" id="IPR036420">
    <property type="entry name" value="BRCT_dom_sf"/>
</dbReference>
<keyword evidence="18" id="KW-1185">Reference proteome</keyword>
<feature type="domain" description="BRCT" evidence="15">
    <location>
        <begin position="94"/>
        <end position="181"/>
    </location>
</feature>
<dbReference type="InterPro" id="IPR001126">
    <property type="entry name" value="UmuC"/>
</dbReference>
<dbReference type="OrthoDB" id="427711at2759"/>
<feature type="region of interest" description="Disordered" evidence="14">
    <location>
        <begin position="264"/>
        <end position="310"/>
    </location>
</feature>
<feature type="region of interest" description="Disordered" evidence="14">
    <location>
        <begin position="365"/>
        <end position="411"/>
    </location>
</feature>
<evidence type="ECO:0000256" key="14">
    <source>
        <dbReference type="SAM" id="MobiDB-lite"/>
    </source>
</evidence>
<dbReference type="Gene3D" id="6.10.250.1630">
    <property type="match status" value="1"/>
</dbReference>
<dbReference type="FunFam" id="3.40.50.10190:FF:000011">
    <property type="entry name" value="DNA repair protein REV1"/>
    <property type="match status" value="1"/>
</dbReference>
<dbReference type="GO" id="GO:0006281">
    <property type="term" value="P:DNA repair"/>
    <property type="evidence" value="ECO:0007669"/>
    <property type="project" value="UniProtKB-KW"/>
</dbReference>
<dbReference type="SUPFAM" id="SSF56672">
    <property type="entry name" value="DNA/RNA polymerases"/>
    <property type="match status" value="2"/>
</dbReference>
<feature type="compositionally biased region" description="Basic and acidic residues" evidence="14">
    <location>
        <begin position="367"/>
        <end position="386"/>
    </location>
</feature>
<comment type="similarity">
    <text evidence="2">Belongs to the DNA polymerase type-Y family.</text>
</comment>
<feature type="binding site" evidence="13">
    <location>
        <position position="691"/>
    </location>
    <ligand>
        <name>Mg(2+)</name>
        <dbReference type="ChEBI" id="CHEBI:18420"/>
        <label>1</label>
    </ligand>
</feature>
<feature type="compositionally biased region" description="Low complexity" evidence="14">
    <location>
        <begin position="982"/>
        <end position="998"/>
    </location>
</feature>
<keyword evidence="9 13" id="KW-0460">Magnesium</keyword>
<keyword evidence="4" id="KW-0237">DNA synthesis</keyword>
<evidence type="ECO:0000256" key="7">
    <source>
        <dbReference type="ARBA" id="ARBA00022723"/>
    </source>
</evidence>
<feature type="compositionally biased region" description="Basic residues" evidence="14">
    <location>
        <begin position="1234"/>
        <end position="1268"/>
    </location>
</feature>
<keyword evidence="11" id="KW-0234">DNA repair</keyword>
<dbReference type="PANTHER" id="PTHR45990:SF1">
    <property type="entry name" value="DNA REPAIR PROTEIN REV1"/>
    <property type="match status" value="1"/>
</dbReference>
<dbReference type="InterPro" id="IPR031991">
    <property type="entry name" value="Rev1_C"/>
</dbReference>
<dbReference type="PROSITE" id="PS50172">
    <property type="entry name" value="BRCT"/>
    <property type="match status" value="1"/>
</dbReference>
<dbReference type="InterPro" id="IPR036775">
    <property type="entry name" value="DNA_pol_Y-fam_lit_finger_sf"/>
</dbReference>
<evidence type="ECO:0000256" key="11">
    <source>
        <dbReference type="ARBA" id="ARBA00023204"/>
    </source>
</evidence>
<evidence type="ECO:0000256" key="13">
    <source>
        <dbReference type="PIRSR" id="PIRSR036573-2"/>
    </source>
</evidence>
<dbReference type="Gene3D" id="3.30.70.270">
    <property type="match status" value="1"/>
</dbReference>
<evidence type="ECO:0000256" key="12">
    <source>
        <dbReference type="ARBA" id="ARBA00023242"/>
    </source>
</evidence>
<dbReference type="Pfam" id="PF00817">
    <property type="entry name" value="IMS"/>
    <property type="match status" value="2"/>
</dbReference>
<comment type="caution">
    <text evidence="17">The sequence shown here is derived from an EMBL/GenBank/DDBJ whole genome shotgun (WGS) entry which is preliminary data.</text>
</comment>
<dbReference type="SMART" id="SM00292">
    <property type="entry name" value="BRCT"/>
    <property type="match status" value="1"/>
</dbReference>
<organism evidence="17 18">
    <name type="scientific">Acanthosepion pharaonis</name>
    <name type="common">Pharaoh cuttlefish</name>
    <name type="synonym">Sepia pharaonis</name>
    <dbReference type="NCBI Taxonomy" id="158019"/>
    <lineage>
        <taxon>Eukaryota</taxon>
        <taxon>Metazoa</taxon>
        <taxon>Spiralia</taxon>
        <taxon>Lophotrochozoa</taxon>
        <taxon>Mollusca</taxon>
        <taxon>Cephalopoda</taxon>
        <taxon>Coleoidea</taxon>
        <taxon>Decapodiformes</taxon>
        <taxon>Sepiida</taxon>
        <taxon>Sepiina</taxon>
        <taxon>Sepiidae</taxon>
        <taxon>Acanthosepion</taxon>
    </lineage>
</organism>
<dbReference type="Gene3D" id="3.40.50.10190">
    <property type="entry name" value="BRCT domain"/>
    <property type="match status" value="1"/>
</dbReference>
<dbReference type="InterPro" id="IPR038401">
    <property type="entry name" value="Rev1_C_sf"/>
</dbReference>
<dbReference type="InterPro" id="IPR001357">
    <property type="entry name" value="BRCT_dom"/>
</dbReference>
<evidence type="ECO:0000256" key="6">
    <source>
        <dbReference type="ARBA" id="ARBA00022695"/>
    </source>
</evidence>
<dbReference type="InterPro" id="IPR043502">
    <property type="entry name" value="DNA/RNA_pol_sf"/>
</dbReference>
<dbReference type="Pfam" id="PF16589">
    <property type="entry name" value="BRCT_2"/>
    <property type="match status" value="1"/>
</dbReference>
<evidence type="ECO:0000256" key="10">
    <source>
        <dbReference type="ARBA" id="ARBA00023125"/>
    </source>
</evidence>
<dbReference type="GO" id="GO:0017125">
    <property type="term" value="F:deoxycytidyl transferase activity"/>
    <property type="evidence" value="ECO:0007669"/>
    <property type="project" value="TreeGrafter"/>
</dbReference>
<evidence type="ECO:0000256" key="4">
    <source>
        <dbReference type="ARBA" id="ARBA00022634"/>
    </source>
</evidence>
<feature type="compositionally biased region" description="Low complexity" evidence="14">
    <location>
        <begin position="391"/>
        <end position="407"/>
    </location>
</feature>
<evidence type="ECO:0000313" key="18">
    <source>
        <dbReference type="Proteomes" id="UP000597762"/>
    </source>
</evidence>
<evidence type="ECO:0000256" key="5">
    <source>
        <dbReference type="ARBA" id="ARBA00022679"/>
    </source>
</evidence>
<dbReference type="Pfam" id="PF11799">
    <property type="entry name" value="IMS_C"/>
    <property type="match status" value="1"/>
</dbReference>
<keyword evidence="5 17" id="KW-0808">Transferase</keyword>
<reference evidence="17" key="1">
    <citation type="submission" date="2021-01" db="EMBL/GenBank/DDBJ databases">
        <authorList>
            <person name="Li R."/>
            <person name="Bekaert M."/>
        </authorList>
    </citation>
    <scope>NUCLEOTIDE SEQUENCE</scope>
    <source>
        <strain evidence="17">Farmed</strain>
    </source>
</reference>
<feature type="region of interest" description="Disordered" evidence="14">
    <location>
        <begin position="1031"/>
        <end position="1073"/>
    </location>
</feature>
<feature type="compositionally biased region" description="Polar residues" evidence="14">
    <location>
        <begin position="282"/>
        <end position="308"/>
    </location>
</feature>
<dbReference type="GO" id="GO:0003684">
    <property type="term" value="F:damaged DNA binding"/>
    <property type="evidence" value="ECO:0007669"/>
    <property type="project" value="InterPro"/>
</dbReference>
<feature type="domain" description="UmuC" evidence="16">
    <location>
        <begin position="503"/>
        <end position="773"/>
    </location>
</feature>
<sequence length="1415" mass="158547">MSFPDDSPKKMKQGLLIPLREGLSKDLCEDRGSRSSLSEYRATKKRNRLRLHDRNSVNDKDGWGEQGGYMNAKKQKLANQFKSNKDREIFNAGESTNIFQGVSIYVNGYTKPSSDELKRLMMLHGGRYEMYLSKQRVTHIIASNLAGSKITSLHNYKVVHPDWILKSIEAGQLLSYTSFQLFTTQSKLQKGIMQFSVGADKTQNSTTTFNKTYSSLSFPTDRNNFQTKNAVSSTNFEKEACESTISDFLDSPQSCNSDDLFLSSVDESSQESKKSKKSQESNRGNHANSSPPEPVPSTNKPSLNSDFNLNPEKALRPSLLEDNDEMLASPLEMKVEEPLSFTNAVENKAEISTSNAIQHRTMTAEEYQDKPMQKKDKNENAQESSKKAPQININYKSSISPSNNKPKLTSVPVSLPKIVSGVPNRRSDSLSAKTAREPNYLNQFYNNSRLHHLSTWKVEWKNYVSDIKACHKNNFPGREKLISSTTVTKINSKTDILPSHRTIMHIDMDSFFVSVALRDKPELKDKPVAVTHSQKKGPSSNRAGVNVDYERQQWIKRCQERALKGKVPASDVNAIEITFDSEEEDLDNDTDKISIVNQTCHATEQKHEDSSSLNIKSEKQVHQSFSEIASCNYVARKAGLKNGMLIGDALKLCPNLITLPYEFDKYQEVSKILYDTVTSYTHDIEAVSCDEMLVDCTSLLQETGVDVHKFISLLRQEIFEKTECTASAGLGPNILLARLATHKAKPNGHFLVQHDQTGDFIKAQAIANIPGVGRATRYKLEHLHVKTCGDLQELSLSTLQQHFGLKTGQILYNYCRGKDDRSLQMEYNQKSVSAEINYGIRFKNDTDMNDFLNNLSSEVESRLKKANKRGKTITLKLMVRRPDAPLESAKYMGHGLCNNMCKSVTLAMATDQASVISKKCMLMYKALKLTASDLRGIGISIHRLESTLNVEPGGSFVSSHQKSYNILKFAKTITQETDESSPRLPSSNSSNLNESSPLINDPKVKQIDFHPMNAIHVKQFGTINFMEELARQGKSSGKLPPLPHLPSQGTHLQSLNLPAPKSESEDFLPSPSQIDDEVLNELPADIRHQIQVALKQKQKKKSLKSGNLPPIQPIDSNQPGCSHWTPSNSSDFVHEELEARIEEVNTLTAHNISDIERELLPNLSQVDENCLNELPEDIQQEMRTAMKQREICKQDEAIALSAAKGSSSATSPLKMMVLLSPTKDSSPGKSRGVGQKRKSPLKSKKSPGKKRSPHFKVPRGRPRTKRGIGSRTVLDARKKLFLYGDIDKKYSEKKTPVLPSAQPPDPPPSHASTTINLCGAVTISEIRDLLREWLTTCSDPTVDDELFVIDYLKALVQDKNLEQVDLVLKFLYRNISRLNAENWLVSLRNIVETVQKAVMTQYKSRLKLGFSLPTT</sequence>
<dbReference type="Pfam" id="PF21999">
    <property type="entry name" value="IMS_HHH_1"/>
    <property type="match status" value="1"/>
</dbReference>
<dbReference type="FunFam" id="3.30.1490.100:FF:000001">
    <property type="entry name" value="DNA repair protein REV1"/>
    <property type="match status" value="1"/>
</dbReference>
<dbReference type="PROSITE" id="PS50173">
    <property type="entry name" value="UMUC"/>
    <property type="match status" value="1"/>
</dbReference>
<dbReference type="InterPro" id="IPR017961">
    <property type="entry name" value="DNA_pol_Y-fam_little_finger"/>
</dbReference>
<evidence type="ECO:0000256" key="8">
    <source>
        <dbReference type="ARBA" id="ARBA00022763"/>
    </source>
</evidence>
<keyword evidence="8" id="KW-0227">DNA damage</keyword>
<feature type="binding site" evidence="13">
    <location>
        <position position="690"/>
    </location>
    <ligand>
        <name>Mg(2+)</name>
        <dbReference type="ChEBI" id="CHEBI:18420"/>
        <label>1</label>
    </ligand>
</feature>
<dbReference type="SUPFAM" id="SSF52113">
    <property type="entry name" value="BRCT domain"/>
    <property type="match status" value="1"/>
</dbReference>
<dbReference type="Gene3D" id="6.10.250.1490">
    <property type="match status" value="1"/>
</dbReference>
<feature type="compositionally biased region" description="Polar residues" evidence="14">
    <location>
        <begin position="1047"/>
        <end position="1056"/>
    </location>
</feature>
<keyword evidence="12" id="KW-0539">Nucleus</keyword>
<evidence type="ECO:0000256" key="2">
    <source>
        <dbReference type="ARBA" id="ARBA00010945"/>
    </source>
</evidence>
<dbReference type="Gene3D" id="3.30.1490.100">
    <property type="entry name" value="DNA polymerase, Y-family, little finger domain"/>
    <property type="match status" value="1"/>
</dbReference>
<gene>
    <name evidence="17" type="ORF">SPHA_1249</name>
</gene>
<feature type="region of interest" description="Disordered" evidence="14">
    <location>
        <begin position="975"/>
        <end position="999"/>
    </location>
</feature>
<evidence type="ECO:0000259" key="15">
    <source>
        <dbReference type="PROSITE" id="PS50172"/>
    </source>
</evidence>
<feature type="region of interest" description="Disordered" evidence="14">
    <location>
        <begin position="1097"/>
        <end position="1123"/>
    </location>
</feature>
<dbReference type="GO" id="GO:0003887">
    <property type="term" value="F:DNA-directed DNA polymerase activity"/>
    <property type="evidence" value="ECO:0007669"/>
    <property type="project" value="InterPro"/>
</dbReference>
<feature type="compositionally biased region" description="Polar residues" evidence="14">
    <location>
        <begin position="1114"/>
        <end position="1123"/>
    </location>
</feature>
<dbReference type="GO" id="GO:0046872">
    <property type="term" value="F:metal ion binding"/>
    <property type="evidence" value="ECO:0007669"/>
    <property type="project" value="UniProtKB-KW"/>
</dbReference>
<feature type="binding site" evidence="13">
    <location>
        <position position="507"/>
    </location>
    <ligand>
        <name>Mg(2+)</name>
        <dbReference type="ChEBI" id="CHEBI:18420"/>
        <label>1</label>
    </ligand>
</feature>
<dbReference type="Gene3D" id="1.20.58.1280">
    <property type="entry name" value="DNA repair protein Rev1, C-terminal domain"/>
    <property type="match status" value="1"/>
</dbReference>
<dbReference type="EMBL" id="CAHIKZ030000034">
    <property type="protein sequence ID" value="CAE1143278.1"/>
    <property type="molecule type" value="Genomic_DNA"/>
</dbReference>
<dbReference type="Gene3D" id="1.10.150.20">
    <property type="entry name" value="5' to 3' exonuclease, C-terminal subdomain"/>
    <property type="match status" value="1"/>
</dbReference>
<protein>
    <recommendedName>
        <fullName evidence="3">DNA repair protein REV1</fullName>
    </recommendedName>
</protein>
<dbReference type="GO" id="GO:0070987">
    <property type="term" value="P:error-free translesion synthesis"/>
    <property type="evidence" value="ECO:0007669"/>
    <property type="project" value="TreeGrafter"/>
</dbReference>
<dbReference type="GO" id="GO:0042276">
    <property type="term" value="P:error-prone translesion synthesis"/>
    <property type="evidence" value="ECO:0007669"/>
    <property type="project" value="InterPro"/>
</dbReference>
<dbReference type="InterPro" id="IPR012112">
    <property type="entry name" value="REV1"/>
</dbReference>
<dbReference type="PIRSF" id="PIRSF036573">
    <property type="entry name" value="REV1"/>
    <property type="match status" value="1"/>
</dbReference>
<evidence type="ECO:0000256" key="1">
    <source>
        <dbReference type="ARBA" id="ARBA00004123"/>
    </source>
</evidence>
<evidence type="ECO:0000313" key="17">
    <source>
        <dbReference type="EMBL" id="CAE1143278.1"/>
    </source>
</evidence>
<keyword evidence="7 13" id="KW-0479">Metal-binding</keyword>
<dbReference type="InterPro" id="IPR053848">
    <property type="entry name" value="IMS_HHH_1"/>
</dbReference>
<accession>A0A812ALE7</accession>